<keyword evidence="3" id="KW-0479">Metal-binding</keyword>
<dbReference type="SUPFAM" id="SSF55811">
    <property type="entry name" value="Nudix"/>
    <property type="match status" value="1"/>
</dbReference>
<evidence type="ECO:0000313" key="8">
    <source>
        <dbReference type="Proteomes" id="UP000070383"/>
    </source>
</evidence>
<dbReference type="PANTHER" id="PTHR43758:SF2">
    <property type="entry name" value="OXIDIZED PURINE NUCLEOSIDE TRIPHOSPHATE HYDROLASE"/>
    <property type="match status" value="1"/>
</dbReference>
<dbReference type="RefSeq" id="WP_060929821.1">
    <property type="nucleotide sequence ID" value="NZ_CAMUDP010000015.1"/>
</dbReference>
<feature type="domain" description="Nudix hydrolase" evidence="6">
    <location>
        <begin position="2"/>
        <end position="129"/>
    </location>
</feature>
<dbReference type="PANTHER" id="PTHR43758">
    <property type="entry name" value="7,8-DIHYDRO-8-OXOGUANINE TRIPHOSPHATASE"/>
    <property type="match status" value="1"/>
</dbReference>
<evidence type="ECO:0000313" key="7">
    <source>
        <dbReference type="EMBL" id="KWZ76738.1"/>
    </source>
</evidence>
<keyword evidence="5" id="KW-0460">Magnesium</keyword>
<dbReference type="Pfam" id="PF00293">
    <property type="entry name" value="NUDIX"/>
    <property type="match status" value="1"/>
</dbReference>
<name>A0A133KAX9_9FIRM</name>
<evidence type="ECO:0000256" key="3">
    <source>
        <dbReference type="ARBA" id="ARBA00022723"/>
    </source>
</evidence>
<comment type="similarity">
    <text evidence="2">Belongs to the Nudix hydrolase family.</text>
</comment>
<dbReference type="Proteomes" id="UP000070383">
    <property type="component" value="Unassembled WGS sequence"/>
</dbReference>
<evidence type="ECO:0000256" key="4">
    <source>
        <dbReference type="ARBA" id="ARBA00022801"/>
    </source>
</evidence>
<dbReference type="STRING" id="33036.HMPREF3200_01691"/>
<dbReference type="AlphaFoldDB" id="A0A133KAX9"/>
<dbReference type="PATRIC" id="fig|33036.3.peg.1674"/>
<dbReference type="PROSITE" id="PS51462">
    <property type="entry name" value="NUDIX"/>
    <property type="match status" value="1"/>
</dbReference>
<proteinExistence type="inferred from homology"/>
<accession>A0A133KAX9</accession>
<dbReference type="InterPro" id="IPR000086">
    <property type="entry name" value="NUDIX_hydrolase_dom"/>
</dbReference>
<evidence type="ECO:0000259" key="6">
    <source>
        <dbReference type="PROSITE" id="PS51462"/>
    </source>
</evidence>
<dbReference type="GO" id="GO:0046872">
    <property type="term" value="F:metal ion binding"/>
    <property type="evidence" value="ECO:0007669"/>
    <property type="project" value="UniProtKB-KW"/>
</dbReference>
<gene>
    <name evidence="7" type="ORF">HMPREF3200_01691</name>
</gene>
<dbReference type="GO" id="GO:0005737">
    <property type="term" value="C:cytoplasm"/>
    <property type="evidence" value="ECO:0007669"/>
    <property type="project" value="TreeGrafter"/>
</dbReference>
<protein>
    <submittedName>
        <fullName evidence="7">Hydrolase, NUDIX family</fullName>
    </submittedName>
</protein>
<comment type="caution">
    <text evidence="7">The sequence shown here is derived from an EMBL/GenBank/DDBJ whole genome shotgun (WGS) entry which is preliminary data.</text>
</comment>
<evidence type="ECO:0000256" key="1">
    <source>
        <dbReference type="ARBA" id="ARBA00001946"/>
    </source>
</evidence>
<keyword evidence="4 7" id="KW-0378">Hydrolase</keyword>
<evidence type="ECO:0000256" key="2">
    <source>
        <dbReference type="ARBA" id="ARBA00005582"/>
    </source>
</evidence>
<dbReference type="Gene3D" id="3.90.79.10">
    <property type="entry name" value="Nucleoside Triphosphate Pyrophosphohydrolase"/>
    <property type="match status" value="1"/>
</dbReference>
<evidence type="ECO:0000256" key="5">
    <source>
        <dbReference type="ARBA" id="ARBA00022842"/>
    </source>
</evidence>
<sequence>MNIKLMNMVMICDDVNERVLVLDKVKKYGWEGLTFPGGKVEEGESLTDSVIREAKEETNLDIKNPKLVGVISWIYGENRDLGFIYKTNEFSGKLIEENREGRLFWASYEKMKAMDGLSESMDKIFKIYDGKCREITWFYDEGRVIYQ</sequence>
<dbReference type="InterPro" id="IPR015797">
    <property type="entry name" value="NUDIX_hydrolase-like_dom_sf"/>
</dbReference>
<dbReference type="GO" id="GO:0016818">
    <property type="term" value="F:hydrolase activity, acting on acid anhydrides, in phosphorus-containing anhydrides"/>
    <property type="evidence" value="ECO:0007669"/>
    <property type="project" value="TreeGrafter"/>
</dbReference>
<organism evidence="7 8">
    <name type="scientific">Anaerococcus tetradius</name>
    <dbReference type="NCBI Taxonomy" id="33036"/>
    <lineage>
        <taxon>Bacteria</taxon>
        <taxon>Bacillati</taxon>
        <taxon>Bacillota</taxon>
        <taxon>Tissierellia</taxon>
        <taxon>Tissierellales</taxon>
        <taxon>Peptoniphilaceae</taxon>
        <taxon>Anaerococcus</taxon>
    </lineage>
</organism>
<dbReference type="OrthoDB" id="9810449at2"/>
<dbReference type="CDD" id="cd18875">
    <property type="entry name" value="NUDIX_Hydrolase"/>
    <property type="match status" value="1"/>
</dbReference>
<dbReference type="EMBL" id="LRPM01000071">
    <property type="protein sequence ID" value="KWZ76738.1"/>
    <property type="molecule type" value="Genomic_DNA"/>
</dbReference>
<keyword evidence="8" id="KW-1185">Reference proteome</keyword>
<reference evidence="8" key="1">
    <citation type="submission" date="2016-01" db="EMBL/GenBank/DDBJ databases">
        <authorList>
            <person name="Mitreva M."/>
            <person name="Pepin K.H."/>
            <person name="Mihindukulasuriya K.A."/>
            <person name="Fulton R."/>
            <person name="Fronick C."/>
            <person name="O'Laughlin M."/>
            <person name="Miner T."/>
            <person name="Herter B."/>
            <person name="Rosa B.A."/>
            <person name="Cordes M."/>
            <person name="Tomlinson C."/>
            <person name="Wollam A."/>
            <person name="Palsikar V.B."/>
            <person name="Mardis E.R."/>
            <person name="Wilson R.K."/>
        </authorList>
    </citation>
    <scope>NUCLEOTIDE SEQUENCE [LARGE SCALE GENOMIC DNA]</scope>
    <source>
        <strain evidence="8">MJR8151</strain>
    </source>
</reference>
<comment type="cofactor">
    <cofactor evidence="1">
        <name>Mg(2+)</name>
        <dbReference type="ChEBI" id="CHEBI:18420"/>
    </cofactor>
</comment>